<dbReference type="InterPro" id="IPR036719">
    <property type="entry name" value="Neuro-gated_channel_TM_sf"/>
</dbReference>
<evidence type="ECO:0000256" key="1">
    <source>
        <dbReference type="SAM" id="Phobius"/>
    </source>
</evidence>
<protein>
    <recommendedName>
        <fullName evidence="2">Neurotransmitter-gated ion-channel transmembrane domain-containing protein</fullName>
    </recommendedName>
</protein>
<dbReference type="GO" id="GO:0006811">
    <property type="term" value="P:monoatomic ion transport"/>
    <property type="evidence" value="ECO:0007669"/>
    <property type="project" value="InterPro"/>
</dbReference>
<feature type="transmembrane region" description="Helical" evidence="1">
    <location>
        <begin position="133"/>
        <end position="151"/>
    </location>
</feature>
<evidence type="ECO:0000313" key="3">
    <source>
        <dbReference type="EMBL" id="PIO16617.1"/>
    </source>
</evidence>
<evidence type="ECO:0000259" key="2">
    <source>
        <dbReference type="Pfam" id="PF02932"/>
    </source>
</evidence>
<proteinExistence type="predicted"/>
<dbReference type="Pfam" id="PF02932">
    <property type="entry name" value="Neur_chan_memb"/>
    <property type="match status" value="1"/>
</dbReference>
<dbReference type="GO" id="GO:0016020">
    <property type="term" value="C:membrane"/>
    <property type="evidence" value="ECO:0007669"/>
    <property type="project" value="InterPro"/>
</dbReference>
<feature type="non-terminal residue" evidence="3">
    <location>
        <position position="153"/>
    </location>
</feature>
<accession>A0A2G9QM03</accession>
<dbReference type="InterPro" id="IPR006029">
    <property type="entry name" value="Neurotrans-gated_channel_TM"/>
</dbReference>
<feature type="domain" description="Neurotransmitter-gated ion-channel transmembrane" evidence="2">
    <location>
        <begin position="12"/>
        <end position="69"/>
    </location>
</feature>
<feature type="transmembrane region" description="Helical" evidence="1">
    <location>
        <begin position="41"/>
        <end position="58"/>
    </location>
</feature>
<dbReference type="OrthoDB" id="9907122at2759"/>
<name>A0A2G9QM03_AQUCT</name>
<keyword evidence="1" id="KW-1133">Transmembrane helix</keyword>
<dbReference type="Gene3D" id="1.20.58.390">
    <property type="entry name" value="Neurotransmitter-gated ion-channel transmembrane domain"/>
    <property type="match status" value="1"/>
</dbReference>
<organism evidence="3">
    <name type="scientific">Aquarana catesbeiana</name>
    <name type="common">American bullfrog</name>
    <name type="synonym">Rana catesbeiana</name>
    <dbReference type="NCBI Taxonomy" id="8400"/>
    <lineage>
        <taxon>Eukaryota</taxon>
        <taxon>Metazoa</taxon>
        <taxon>Chordata</taxon>
        <taxon>Craniata</taxon>
        <taxon>Vertebrata</taxon>
        <taxon>Euteleostomi</taxon>
        <taxon>Amphibia</taxon>
        <taxon>Batrachia</taxon>
        <taxon>Anura</taxon>
        <taxon>Neobatrachia</taxon>
        <taxon>Ranoidea</taxon>
        <taxon>Ranidae</taxon>
        <taxon>Aquarana</taxon>
    </lineage>
</organism>
<keyword evidence="1" id="KW-0472">Membrane</keyword>
<dbReference type="InterPro" id="IPR038050">
    <property type="entry name" value="Neuro_actylchol_rec"/>
</dbReference>
<keyword evidence="1" id="KW-0812">Transmembrane</keyword>
<sequence length="153" mass="17552">MKRKSSIYMFSLIVPTLFLLLLDLLSYFIPKSYPEKANFKLTVLLGISVLAIILNDYLPASTNVPPVVGLFPKCCSRDAQPVDEELIDGDHTRSVLERMLQDVQLIKAHIVSLQNKEKLDAKREDTQERLEVWLYYSHLVVVAAFFVTIVIKW</sequence>
<feature type="transmembrane region" description="Helical" evidence="1">
    <location>
        <begin position="6"/>
        <end position="29"/>
    </location>
</feature>
<gene>
    <name evidence="3" type="ORF">AB205_0142590</name>
</gene>
<dbReference type="AlphaFoldDB" id="A0A2G9QM03"/>
<reference evidence="3" key="1">
    <citation type="submission" date="2017-08" db="EMBL/GenBank/DDBJ databases">
        <title>Assembly of the North American Bullfrog Genome.</title>
        <authorList>
            <person name="Warren R.L."/>
            <person name="Vandervalk B.P."/>
            <person name="Kucuk E."/>
            <person name="Birol I."/>
            <person name="Helbing C."/>
            <person name="Pandoh P."/>
            <person name="Behsaz B."/>
            <person name="Mohamadi H."/>
            <person name="Chu J."/>
            <person name="Jackman S."/>
            <person name="Hammond S.A."/>
            <person name="Veldhoen N."/>
            <person name="Kirk H."/>
            <person name="Zhao Y."/>
            <person name="Coope R."/>
            <person name="Pleasance S."/>
            <person name="Moore R."/>
            <person name="Holt R."/>
        </authorList>
    </citation>
    <scope>NUCLEOTIDE SEQUENCE</scope>
    <source>
        <strain evidence="3">Bruno</strain>
        <tissue evidence="3">Liver</tissue>
    </source>
</reference>
<dbReference type="EMBL" id="KV950866">
    <property type="protein sequence ID" value="PIO16617.1"/>
    <property type="molecule type" value="Genomic_DNA"/>
</dbReference>
<dbReference type="SUPFAM" id="SSF90112">
    <property type="entry name" value="Neurotransmitter-gated ion-channel transmembrane pore"/>
    <property type="match status" value="1"/>
</dbReference>